<comment type="caution">
    <text evidence="1">The sequence shown here is derived from an EMBL/GenBank/DDBJ whole genome shotgun (WGS) entry which is preliminary data.</text>
</comment>
<dbReference type="EMBL" id="JAOYFB010000001">
    <property type="protein sequence ID" value="KAK4004777.1"/>
    <property type="molecule type" value="Genomic_DNA"/>
</dbReference>
<dbReference type="Proteomes" id="UP001234178">
    <property type="component" value="Unassembled WGS sequence"/>
</dbReference>
<keyword evidence="2" id="KW-1185">Reference proteome</keyword>
<evidence type="ECO:0008006" key="3">
    <source>
        <dbReference type="Google" id="ProtNLM"/>
    </source>
</evidence>
<organism evidence="1 2">
    <name type="scientific">Daphnia magna</name>
    <dbReference type="NCBI Taxonomy" id="35525"/>
    <lineage>
        <taxon>Eukaryota</taxon>
        <taxon>Metazoa</taxon>
        <taxon>Ecdysozoa</taxon>
        <taxon>Arthropoda</taxon>
        <taxon>Crustacea</taxon>
        <taxon>Branchiopoda</taxon>
        <taxon>Diplostraca</taxon>
        <taxon>Cladocera</taxon>
        <taxon>Anomopoda</taxon>
        <taxon>Daphniidae</taxon>
        <taxon>Daphnia</taxon>
    </lineage>
</organism>
<sequence length="127" mass="14391">MWWKYLSGFRAASAFAISPLHVNGKSLERLVELVVLVIGHLFRQQFRFLISKGFLRYCFHCGACVAYARGHSSAFLITKQLQICSTLISIRGKGPAELVLISPVELLILYGLLLRDSTKTRRRLSNH</sequence>
<protein>
    <recommendedName>
        <fullName evidence="3">Secreted protein</fullName>
    </recommendedName>
</protein>
<reference evidence="1 2" key="1">
    <citation type="journal article" date="2023" name="Nucleic Acids Res.">
        <title>The hologenome of Daphnia magna reveals possible DNA methylation and microbiome-mediated evolution of the host genome.</title>
        <authorList>
            <person name="Chaturvedi A."/>
            <person name="Li X."/>
            <person name="Dhandapani V."/>
            <person name="Marshall H."/>
            <person name="Kissane S."/>
            <person name="Cuenca-Cambronero M."/>
            <person name="Asole G."/>
            <person name="Calvet F."/>
            <person name="Ruiz-Romero M."/>
            <person name="Marangio P."/>
            <person name="Guigo R."/>
            <person name="Rago D."/>
            <person name="Mirbahai L."/>
            <person name="Eastwood N."/>
            <person name="Colbourne J.K."/>
            <person name="Zhou J."/>
            <person name="Mallon E."/>
            <person name="Orsini L."/>
        </authorList>
    </citation>
    <scope>NUCLEOTIDE SEQUENCE [LARGE SCALE GENOMIC DNA]</scope>
    <source>
        <strain evidence="1">LRV0_1</strain>
    </source>
</reference>
<evidence type="ECO:0000313" key="2">
    <source>
        <dbReference type="Proteomes" id="UP001234178"/>
    </source>
</evidence>
<accession>A0ABQ9YVU8</accession>
<name>A0ABQ9YVU8_9CRUS</name>
<proteinExistence type="predicted"/>
<gene>
    <name evidence="1" type="ORF">OUZ56_006501</name>
</gene>
<evidence type="ECO:0000313" key="1">
    <source>
        <dbReference type="EMBL" id="KAK4004777.1"/>
    </source>
</evidence>